<evidence type="ECO:0000313" key="2">
    <source>
        <dbReference type="EMBL" id="CAH0394821.1"/>
    </source>
</evidence>
<name>A0A9P0AP88_BEMTA</name>
<organism evidence="2 3">
    <name type="scientific">Bemisia tabaci</name>
    <name type="common">Sweetpotato whitefly</name>
    <name type="synonym">Aleurodes tabaci</name>
    <dbReference type="NCBI Taxonomy" id="7038"/>
    <lineage>
        <taxon>Eukaryota</taxon>
        <taxon>Metazoa</taxon>
        <taxon>Ecdysozoa</taxon>
        <taxon>Arthropoda</taxon>
        <taxon>Hexapoda</taxon>
        <taxon>Insecta</taxon>
        <taxon>Pterygota</taxon>
        <taxon>Neoptera</taxon>
        <taxon>Paraneoptera</taxon>
        <taxon>Hemiptera</taxon>
        <taxon>Sternorrhyncha</taxon>
        <taxon>Aleyrodoidea</taxon>
        <taxon>Aleyrodidae</taxon>
        <taxon>Aleyrodinae</taxon>
        <taxon>Bemisia</taxon>
    </lineage>
</organism>
<evidence type="ECO:0000256" key="1">
    <source>
        <dbReference type="SAM" id="Coils"/>
    </source>
</evidence>
<dbReference type="AlphaFoldDB" id="A0A9P0AP88"/>
<feature type="coiled-coil region" evidence="1">
    <location>
        <begin position="83"/>
        <end position="130"/>
    </location>
</feature>
<dbReference type="Proteomes" id="UP001152759">
    <property type="component" value="Chromosome 8"/>
</dbReference>
<feature type="coiled-coil region" evidence="1">
    <location>
        <begin position="225"/>
        <end position="252"/>
    </location>
</feature>
<gene>
    <name evidence="2" type="ORF">BEMITA_LOCUS13076</name>
</gene>
<evidence type="ECO:0000313" key="3">
    <source>
        <dbReference type="Proteomes" id="UP001152759"/>
    </source>
</evidence>
<proteinExistence type="predicted"/>
<accession>A0A9P0AP88</accession>
<keyword evidence="3" id="KW-1185">Reference proteome</keyword>
<dbReference type="KEGG" id="btab:109030271"/>
<dbReference type="EMBL" id="OU963869">
    <property type="protein sequence ID" value="CAH0394821.1"/>
    <property type="molecule type" value="Genomic_DNA"/>
</dbReference>
<sequence>MREFFLSVDLTCYTTAFNSPAPSSAMSKERESFRMRKSLSMPTIPAATGVAAISSKPPMAEKSDDDKLSKADLQHIKFIQALARKVLAEEEQKKRKAEALNRLAPLEEELHSEERNLEAVTSRLSQLQAIKEKIDDLEMAEKKCDQCFPILKKINVNFIENLSHALRVSNCNLMVKNIILPESEEDISELMQLVNNTVKQIESLCQCETEGSCSILEYASIISEMESLSAKIADSREKIPNLESKLADVNLEHTAKKIMLTTKKRHTMVKYA</sequence>
<protein>
    <submittedName>
        <fullName evidence="2">Uncharacterized protein</fullName>
    </submittedName>
</protein>
<keyword evidence="1" id="KW-0175">Coiled coil</keyword>
<reference evidence="2" key="1">
    <citation type="submission" date="2021-12" db="EMBL/GenBank/DDBJ databases">
        <authorList>
            <person name="King R."/>
        </authorList>
    </citation>
    <scope>NUCLEOTIDE SEQUENCE</scope>
</reference>